<dbReference type="SUPFAM" id="SSF56436">
    <property type="entry name" value="C-type lectin-like"/>
    <property type="match status" value="2"/>
</dbReference>
<evidence type="ECO:0000259" key="1">
    <source>
        <dbReference type="PROSITE" id="PS50041"/>
    </source>
</evidence>
<dbReference type="Proteomes" id="UP000887540">
    <property type="component" value="Unplaced"/>
</dbReference>
<feature type="domain" description="C-type lectin" evidence="1">
    <location>
        <begin position="111"/>
        <end position="222"/>
    </location>
</feature>
<name>A0A914C038_9BILA</name>
<organism evidence="2 3">
    <name type="scientific">Acrobeloides nanus</name>
    <dbReference type="NCBI Taxonomy" id="290746"/>
    <lineage>
        <taxon>Eukaryota</taxon>
        <taxon>Metazoa</taxon>
        <taxon>Ecdysozoa</taxon>
        <taxon>Nematoda</taxon>
        <taxon>Chromadorea</taxon>
        <taxon>Rhabditida</taxon>
        <taxon>Tylenchina</taxon>
        <taxon>Cephalobomorpha</taxon>
        <taxon>Cephaloboidea</taxon>
        <taxon>Cephalobidae</taxon>
        <taxon>Acrobeloides</taxon>
    </lineage>
</organism>
<dbReference type="PANTHER" id="PTHR22803">
    <property type="entry name" value="MANNOSE, PHOSPHOLIPASE, LECTIN RECEPTOR RELATED"/>
    <property type="match status" value="1"/>
</dbReference>
<dbReference type="SMART" id="SM00034">
    <property type="entry name" value="CLECT"/>
    <property type="match status" value="2"/>
</dbReference>
<dbReference type="CDD" id="cd00037">
    <property type="entry name" value="CLECT"/>
    <property type="match status" value="2"/>
</dbReference>
<dbReference type="AlphaFoldDB" id="A0A914C038"/>
<evidence type="ECO:0000313" key="2">
    <source>
        <dbReference type="Proteomes" id="UP000887540"/>
    </source>
</evidence>
<sequence>MDGQLVAVHSVFDNKLLVQLAGKQFQNVNGWWLGGNLTQNGWQWVDGSKFDYNNWESGEPLYGNSLIQLPVVGQWKSVNGNNTYPFICEIPQINTAIPPTKCDDQWLYDADTKKCFFVATNFYQFLTWDDTRALCMALGGDLPHIHNQAENDAFLRLANRHTWYEFYLGLWNPNLDGNWTWVDDGSSPTFTNWCAGNGENGFPPLNTQYFADFYNWDFSNCNVGQWFGGIFQEPLSICAKNPNF</sequence>
<dbReference type="InterPro" id="IPR016187">
    <property type="entry name" value="CTDL_fold"/>
</dbReference>
<proteinExistence type="predicted"/>
<feature type="domain" description="C-type lectin" evidence="1">
    <location>
        <begin position="1"/>
        <end position="89"/>
    </location>
</feature>
<protein>
    <submittedName>
        <fullName evidence="3">C-type lectin domain-containing protein</fullName>
    </submittedName>
</protein>
<dbReference type="WBParaSite" id="ACRNAN_Path_1405.g5521.t1">
    <property type="protein sequence ID" value="ACRNAN_Path_1405.g5521.t1"/>
    <property type="gene ID" value="ACRNAN_Path_1405.g5521"/>
</dbReference>
<dbReference type="PROSITE" id="PS50041">
    <property type="entry name" value="C_TYPE_LECTIN_2"/>
    <property type="match status" value="2"/>
</dbReference>
<dbReference type="InterPro" id="IPR001304">
    <property type="entry name" value="C-type_lectin-like"/>
</dbReference>
<dbReference type="InterPro" id="IPR016186">
    <property type="entry name" value="C-type_lectin-like/link_sf"/>
</dbReference>
<accession>A0A914C038</accession>
<dbReference type="InterPro" id="IPR050111">
    <property type="entry name" value="C-type_lectin/snaclec_domain"/>
</dbReference>
<dbReference type="Gene3D" id="3.10.100.10">
    <property type="entry name" value="Mannose-Binding Protein A, subunit A"/>
    <property type="match status" value="2"/>
</dbReference>
<keyword evidence="2" id="KW-1185">Reference proteome</keyword>
<reference evidence="3" key="1">
    <citation type="submission" date="2022-11" db="UniProtKB">
        <authorList>
            <consortium name="WormBaseParasite"/>
        </authorList>
    </citation>
    <scope>IDENTIFICATION</scope>
</reference>
<evidence type="ECO:0000313" key="3">
    <source>
        <dbReference type="WBParaSite" id="ACRNAN_Path_1405.g5521.t1"/>
    </source>
</evidence>
<dbReference type="Pfam" id="PF00059">
    <property type="entry name" value="Lectin_C"/>
    <property type="match status" value="2"/>
</dbReference>